<dbReference type="GO" id="GO:0005737">
    <property type="term" value="C:cytoplasm"/>
    <property type="evidence" value="ECO:0007669"/>
    <property type="project" value="UniProtKB-SubCell"/>
</dbReference>
<dbReference type="InterPro" id="IPR003724">
    <property type="entry name" value="CblAdoTrfase_CobA"/>
</dbReference>
<comment type="subcellular location">
    <subcellularLocation>
        <location evidence="8">Cytoplasm</location>
    </subcellularLocation>
</comment>
<comment type="catalytic activity">
    <reaction evidence="6 8">
        <text>2 cob(II)yrinate a,c diamide + reduced [electron-transfer flavoprotein] + 2 ATP = 2 adenosylcob(III)yrinate a,c-diamide + 2 triphosphate + oxidized [electron-transfer flavoprotein] + 3 H(+)</text>
        <dbReference type="Rhea" id="RHEA:11528"/>
        <dbReference type="Rhea" id="RHEA-COMP:10685"/>
        <dbReference type="Rhea" id="RHEA-COMP:10686"/>
        <dbReference type="ChEBI" id="CHEBI:15378"/>
        <dbReference type="ChEBI" id="CHEBI:18036"/>
        <dbReference type="ChEBI" id="CHEBI:30616"/>
        <dbReference type="ChEBI" id="CHEBI:57692"/>
        <dbReference type="ChEBI" id="CHEBI:58307"/>
        <dbReference type="ChEBI" id="CHEBI:58503"/>
        <dbReference type="ChEBI" id="CHEBI:58537"/>
        <dbReference type="EC" id="2.5.1.17"/>
    </reaction>
</comment>
<evidence type="ECO:0000256" key="6">
    <source>
        <dbReference type="ARBA" id="ARBA00048555"/>
    </source>
</evidence>
<evidence type="ECO:0000256" key="2">
    <source>
        <dbReference type="ARBA" id="ARBA00007487"/>
    </source>
</evidence>
<evidence type="ECO:0000256" key="3">
    <source>
        <dbReference type="ARBA" id="ARBA00012454"/>
    </source>
</evidence>
<name>A0A2A5B743_9GAMM</name>
<comment type="caution">
    <text evidence="10">The sequence shown here is derived from an EMBL/GenBank/DDBJ whole genome shotgun (WGS) entry which is preliminary data.</text>
</comment>
<dbReference type="PANTHER" id="PTHR46638:SF1">
    <property type="entry name" value="CORRINOID ADENOSYLTRANSFERASE"/>
    <property type="match status" value="1"/>
</dbReference>
<dbReference type="CDD" id="cd00561">
    <property type="entry name" value="CobA_ACA"/>
    <property type="match status" value="1"/>
</dbReference>
<protein>
    <recommendedName>
        <fullName evidence="3 8">Corrinoid adenosyltransferase</fullName>
        <ecNumber evidence="3 8">2.5.1.17</ecNumber>
    </recommendedName>
    <alternativeName>
        <fullName evidence="8">Cob(II)alamin adenosyltransferase</fullName>
    </alternativeName>
    <alternativeName>
        <fullName evidence="8">Cob(II)yrinic acid a,c-diamide adenosyltransferase</fullName>
    </alternativeName>
</protein>
<dbReference type="NCBIfam" id="TIGR00708">
    <property type="entry name" value="cobA"/>
    <property type="match status" value="1"/>
</dbReference>
<dbReference type="SUPFAM" id="SSF52540">
    <property type="entry name" value="P-loop containing nucleoside triphosphate hydrolases"/>
    <property type="match status" value="1"/>
</dbReference>
<dbReference type="PANTHER" id="PTHR46638">
    <property type="entry name" value="CORRINOID ADENOSYLTRANSFERASE"/>
    <property type="match status" value="1"/>
</dbReference>
<accession>A0A2A5B743</accession>
<dbReference type="Gene3D" id="3.40.50.300">
    <property type="entry name" value="P-loop containing nucleotide triphosphate hydrolases"/>
    <property type="match status" value="1"/>
</dbReference>
<dbReference type="GO" id="GO:0009236">
    <property type="term" value="P:cobalamin biosynthetic process"/>
    <property type="evidence" value="ECO:0007669"/>
    <property type="project" value="UniProtKB-UniRule"/>
</dbReference>
<keyword evidence="8" id="KW-0067">ATP-binding</keyword>
<feature type="compositionally biased region" description="Basic and acidic residues" evidence="9">
    <location>
        <begin position="1"/>
        <end position="12"/>
    </location>
</feature>
<dbReference type="InterPro" id="IPR027417">
    <property type="entry name" value="P-loop_NTPase"/>
</dbReference>
<dbReference type="NCBIfam" id="NF004637">
    <property type="entry name" value="PRK05986.1"/>
    <property type="match status" value="1"/>
</dbReference>
<keyword evidence="8" id="KW-0963">Cytoplasm</keyword>
<reference evidence="11" key="1">
    <citation type="submission" date="2017-08" db="EMBL/GenBank/DDBJ databases">
        <title>A dynamic microbial community with high functional redundancy inhabits the cold, oxic subseafloor aquifer.</title>
        <authorList>
            <person name="Tully B.J."/>
            <person name="Wheat C.G."/>
            <person name="Glazer B.T."/>
            <person name="Huber J.A."/>
        </authorList>
    </citation>
    <scope>NUCLEOTIDE SEQUENCE [LARGE SCALE GENOMIC DNA]</scope>
</reference>
<dbReference type="PIRSF" id="PIRSF015617">
    <property type="entry name" value="Adensltrnsf_CobA"/>
    <property type="match status" value="1"/>
</dbReference>
<dbReference type="EC" id="2.5.1.17" evidence="3 8"/>
<comment type="similarity">
    <text evidence="2 8">Belongs to the Cob(I)alamin adenosyltransferase family.</text>
</comment>
<gene>
    <name evidence="10" type="primary">cobO</name>
    <name evidence="10" type="ORF">COA96_04255</name>
</gene>
<comment type="pathway">
    <text evidence="1 8">Cofactor biosynthesis; adenosylcobalamin biosynthesis; adenosylcobalamin from cob(II)yrinate a,c-diamide: step 2/7.</text>
</comment>
<dbReference type="GO" id="GO:0006779">
    <property type="term" value="P:porphyrin-containing compound biosynthetic process"/>
    <property type="evidence" value="ECO:0007669"/>
    <property type="project" value="UniProtKB-UniRule"/>
</dbReference>
<keyword evidence="8 10" id="KW-0808">Transferase</keyword>
<proteinExistence type="inferred from homology"/>
<dbReference type="GO" id="GO:0005524">
    <property type="term" value="F:ATP binding"/>
    <property type="evidence" value="ECO:0007669"/>
    <property type="project" value="UniProtKB-UniRule"/>
</dbReference>
<evidence type="ECO:0000313" key="11">
    <source>
        <dbReference type="Proteomes" id="UP000218327"/>
    </source>
</evidence>
<dbReference type="GO" id="GO:0008817">
    <property type="term" value="F:corrinoid adenosyltransferase activity"/>
    <property type="evidence" value="ECO:0007669"/>
    <property type="project" value="UniProtKB-UniRule"/>
</dbReference>
<evidence type="ECO:0000256" key="8">
    <source>
        <dbReference type="PIRNR" id="PIRNR015617"/>
    </source>
</evidence>
<keyword evidence="4 8" id="KW-0627">Porphyrin biosynthesis</keyword>
<keyword evidence="8" id="KW-0547">Nucleotide-binding</keyword>
<comment type="catalytic activity">
    <reaction evidence="7 8">
        <text>2 cob(II)alamin + reduced [electron-transfer flavoprotein] + 2 ATP = 2 adenosylcob(III)alamin + 2 triphosphate + oxidized [electron-transfer flavoprotein] + 3 H(+)</text>
        <dbReference type="Rhea" id="RHEA:28671"/>
        <dbReference type="Rhea" id="RHEA-COMP:10685"/>
        <dbReference type="Rhea" id="RHEA-COMP:10686"/>
        <dbReference type="ChEBI" id="CHEBI:15378"/>
        <dbReference type="ChEBI" id="CHEBI:16304"/>
        <dbReference type="ChEBI" id="CHEBI:18036"/>
        <dbReference type="ChEBI" id="CHEBI:18408"/>
        <dbReference type="ChEBI" id="CHEBI:30616"/>
        <dbReference type="ChEBI" id="CHEBI:57692"/>
        <dbReference type="ChEBI" id="CHEBI:58307"/>
        <dbReference type="EC" id="2.5.1.17"/>
    </reaction>
</comment>
<evidence type="ECO:0000313" key="10">
    <source>
        <dbReference type="EMBL" id="PCJ26846.1"/>
    </source>
</evidence>
<evidence type="ECO:0000256" key="4">
    <source>
        <dbReference type="ARBA" id="ARBA00023244"/>
    </source>
</evidence>
<dbReference type="UniPathway" id="UPA00148">
    <property type="reaction ID" value="UER00233"/>
</dbReference>
<evidence type="ECO:0000256" key="5">
    <source>
        <dbReference type="ARBA" id="ARBA00024929"/>
    </source>
</evidence>
<comment type="function">
    <text evidence="5 8">Required for both de novo synthesis of the corrin ring for the assimilation of exogenous corrinoids. Participates in the adenosylation of a variety of incomplete and complete corrinoids.</text>
</comment>
<evidence type="ECO:0000256" key="1">
    <source>
        <dbReference type="ARBA" id="ARBA00005121"/>
    </source>
</evidence>
<dbReference type="Proteomes" id="UP000218327">
    <property type="component" value="Unassembled WGS sequence"/>
</dbReference>
<evidence type="ECO:0000256" key="9">
    <source>
        <dbReference type="SAM" id="MobiDB-lite"/>
    </source>
</evidence>
<dbReference type="AlphaFoldDB" id="A0A2A5B743"/>
<sequence length="206" mass="22974">MSNEQTKAEERNQRHKKAMQRKKEYIDGRIAEATIDKGLMVVLTGNGKGKSSSAFGMLARSVGHGLRCGVVQFIKGKWECGEQMLFADNPLVEFHVMNTGFTWDTQDREADIVAAVATWNKATELLSNPDVNVVILDELTYMLTYGYLDKEMVLSALENRPADQHVIVTGRNASKELIELADTVTEVGESKHAFYDGVKVQKGIDY</sequence>
<keyword evidence="8" id="KW-0169">Cobalamin biosynthesis</keyword>
<feature type="region of interest" description="Disordered" evidence="9">
    <location>
        <begin position="1"/>
        <end position="21"/>
    </location>
</feature>
<evidence type="ECO:0000256" key="7">
    <source>
        <dbReference type="ARBA" id="ARBA00048692"/>
    </source>
</evidence>
<dbReference type="EMBL" id="NVVJ01000009">
    <property type="protein sequence ID" value="PCJ26846.1"/>
    <property type="molecule type" value="Genomic_DNA"/>
</dbReference>
<organism evidence="10 11">
    <name type="scientific">SAR86 cluster bacterium</name>
    <dbReference type="NCBI Taxonomy" id="2030880"/>
    <lineage>
        <taxon>Bacteria</taxon>
        <taxon>Pseudomonadati</taxon>
        <taxon>Pseudomonadota</taxon>
        <taxon>Gammaproteobacteria</taxon>
        <taxon>SAR86 cluster</taxon>
    </lineage>
</organism>
<dbReference type="Pfam" id="PF02572">
    <property type="entry name" value="CobA_CobO_BtuR"/>
    <property type="match status" value="1"/>
</dbReference>